<feature type="domain" description="Major facilitator superfamily (MFS) profile" evidence="10">
    <location>
        <begin position="8"/>
        <end position="505"/>
    </location>
</feature>
<reference evidence="12 16" key="1">
    <citation type="journal article" date="2016" name="DNA Res.">
        <title>The complete genome sequencing of Prevotella intermedia strain OMA14 and a subsequent fine-scale, intra-species genomic comparison reveal an unusual amplification of conjugative and mobile transposons and identify a novel Prevotella-lineage-specific repeat.</title>
        <authorList>
            <person name="Naito M."/>
            <person name="Ogura Y."/>
            <person name="Itoh T."/>
            <person name="Shoji M."/>
            <person name="Okamoto M."/>
            <person name="Hayashi T."/>
            <person name="Nakayama K."/>
        </authorList>
    </citation>
    <scope>NUCLEOTIDE SEQUENCE [LARGE SCALE GENOMIC DNA]</scope>
    <source>
        <strain evidence="12 16">OMA14</strain>
    </source>
</reference>
<keyword evidence="7 9" id="KW-0472">Membrane</keyword>
<dbReference type="EMBL" id="NSLY01000027">
    <property type="protein sequence ID" value="PDP59339.1"/>
    <property type="molecule type" value="Genomic_DNA"/>
</dbReference>
<dbReference type="Pfam" id="PF00854">
    <property type="entry name" value="PTR2"/>
    <property type="match status" value="2"/>
</dbReference>
<reference evidence="14 20" key="3">
    <citation type="submission" date="2017-11" db="EMBL/GenBank/DDBJ databases">
        <title>Genome sequencing of Prevotella intermedia KCOM 1653.</title>
        <authorList>
            <person name="Kook J.-K."/>
            <person name="Park S.-N."/>
            <person name="Lim Y.K."/>
        </authorList>
    </citation>
    <scope>NUCLEOTIDE SEQUENCE [LARGE SCALE GENOMIC DNA]</scope>
    <source>
        <strain evidence="14 20">KCOM 1653</strain>
    </source>
</reference>
<dbReference type="EMBL" id="CP024723">
    <property type="protein sequence ID" value="ATV26865.1"/>
    <property type="molecule type" value="Genomic_DNA"/>
</dbReference>
<dbReference type="Proteomes" id="UP000219058">
    <property type="component" value="Unassembled WGS sequence"/>
</dbReference>
<keyword evidence="3" id="KW-1003">Cell membrane</keyword>
<evidence type="ECO:0000256" key="4">
    <source>
        <dbReference type="ARBA" id="ARBA00022692"/>
    </source>
</evidence>
<evidence type="ECO:0000313" key="11">
    <source>
        <dbReference type="EMBL" id="ATV26865.1"/>
    </source>
</evidence>
<dbReference type="Proteomes" id="UP000229630">
    <property type="component" value="Chromosome 1"/>
</dbReference>
<feature type="transmembrane region" description="Helical" evidence="9">
    <location>
        <begin position="21"/>
        <end position="38"/>
    </location>
</feature>
<evidence type="ECO:0000313" key="15">
    <source>
        <dbReference type="EMBL" id="PJI19669.1"/>
    </source>
</evidence>
<keyword evidence="5" id="KW-0571">Peptide transport</keyword>
<evidence type="ECO:0000256" key="3">
    <source>
        <dbReference type="ARBA" id="ARBA00022475"/>
    </source>
</evidence>
<evidence type="ECO:0000313" key="12">
    <source>
        <dbReference type="EMBL" id="BAU16672.1"/>
    </source>
</evidence>
<dbReference type="InterPro" id="IPR050171">
    <property type="entry name" value="MFS_Transporters"/>
</dbReference>
<keyword evidence="5" id="KW-0653">Protein transport</keyword>
<evidence type="ECO:0000256" key="2">
    <source>
        <dbReference type="ARBA" id="ARBA00022448"/>
    </source>
</evidence>
<dbReference type="InterPro" id="IPR018456">
    <property type="entry name" value="PTR2_symporter_CS"/>
</dbReference>
<feature type="transmembrane region" description="Helical" evidence="9">
    <location>
        <begin position="417"/>
        <end position="441"/>
    </location>
</feature>
<evidence type="ECO:0000256" key="7">
    <source>
        <dbReference type="ARBA" id="ARBA00023136"/>
    </source>
</evidence>
<evidence type="ECO:0000256" key="9">
    <source>
        <dbReference type="SAM" id="Phobius"/>
    </source>
</evidence>
<dbReference type="EMBL" id="PEKN01000001">
    <property type="protein sequence ID" value="PIK21045.1"/>
    <property type="molecule type" value="Genomic_DNA"/>
</dbReference>
<feature type="transmembrane region" description="Helical" evidence="9">
    <location>
        <begin position="182"/>
        <end position="201"/>
    </location>
</feature>
<dbReference type="STRING" id="28131.BWX40_07100"/>
<dbReference type="InterPro" id="IPR005279">
    <property type="entry name" value="Dipep/tripep_permease"/>
</dbReference>
<evidence type="ECO:0000313" key="13">
    <source>
        <dbReference type="EMBL" id="PDP59339.1"/>
    </source>
</evidence>
<feature type="transmembrane region" description="Helical" evidence="9">
    <location>
        <begin position="237"/>
        <end position="254"/>
    </location>
</feature>
<dbReference type="SUPFAM" id="SSF103473">
    <property type="entry name" value="MFS general substrate transporter"/>
    <property type="match status" value="2"/>
</dbReference>
<evidence type="ECO:0000256" key="1">
    <source>
        <dbReference type="ARBA" id="ARBA00004651"/>
    </source>
</evidence>
<evidence type="ECO:0000256" key="8">
    <source>
        <dbReference type="RuleBase" id="RU003755"/>
    </source>
</evidence>
<proteinExistence type="inferred from homology"/>
<feature type="transmembrane region" description="Helical" evidence="9">
    <location>
        <begin position="75"/>
        <end position="94"/>
    </location>
</feature>
<feature type="transmembrane region" description="Helical" evidence="9">
    <location>
        <begin position="283"/>
        <end position="302"/>
    </location>
</feature>
<feature type="transmembrane region" description="Helical" evidence="9">
    <location>
        <begin position="100"/>
        <end position="122"/>
    </location>
</feature>
<dbReference type="EMBL" id="AP014597">
    <property type="protein sequence ID" value="BAU16672.1"/>
    <property type="molecule type" value="Genomic_DNA"/>
</dbReference>
<feature type="transmembrane region" description="Helical" evidence="9">
    <location>
        <begin position="346"/>
        <end position="363"/>
    </location>
</feature>
<evidence type="ECO:0000313" key="14">
    <source>
        <dbReference type="EMBL" id="PIK21045.1"/>
    </source>
</evidence>
<reference evidence="13 17" key="2">
    <citation type="submission" date="2017-09" db="EMBL/GenBank/DDBJ databases">
        <title>Phase variable restriction modification systems are present in the genome sequences of periodontal pathogens Prevotella intermedia, Tannerella forsythia and Porphyromonas gingivalis.</title>
        <authorList>
            <person name="Haigh R.D."/>
            <person name="Crawford L."/>
            <person name="Ralph J."/>
            <person name="Wanford J."/>
            <person name="Vartoukian S.R."/>
            <person name="Hijazib K."/>
            <person name="Wade W."/>
            <person name="Oggioni M.R."/>
        </authorList>
    </citation>
    <scope>NUCLEOTIDE SEQUENCE [LARGE SCALE GENOMIC DNA]</scope>
    <source>
        <strain evidence="13 17">WW2834</strain>
    </source>
</reference>
<dbReference type="GO" id="GO:0006857">
    <property type="term" value="P:oligopeptide transport"/>
    <property type="evidence" value="ECO:0007669"/>
    <property type="project" value="InterPro"/>
</dbReference>
<dbReference type="CDD" id="cd17346">
    <property type="entry name" value="MFS_DtpA_like"/>
    <property type="match status" value="1"/>
</dbReference>
<accession>A0A0S3UGW9</accession>
<dbReference type="Proteomes" id="UP000229102">
    <property type="component" value="Unassembled WGS sequence"/>
</dbReference>
<dbReference type="GO" id="GO:0005886">
    <property type="term" value="C:plasma membrane"/>
    <property type="evidence" value="ECO:0007669"/>
    <property type="project" value="UniProtKB-SubCell"/>
</dbReference>
<dbReference type="PROSITE" id="PS50850">
    <property type="entry name" value="MFS"/>
    <property type="match status" value="1"/>
</dbReference>
<dbReference type="Proteomes" id="UP000230046">
    <property type="component" value="Unassembled WGS sequence"/>
</dbReference>
<evidence type="ECO:0000313" key="20">
    <source>
        <dbReference type="Proteomes" id="UP000230046"/>
    </source>
</evidence>
<dbReference type="Gene3D" id="1.20.1250.20">
    <property type="entry name" value="MFS general substrate transporter like domains"/>
    <property type="match status" value="3"/>
</dbReference>
<dbReference type="PROSITE" id="PS01023">
    <property type="entry name" value="PTR2_2"/>
    <property type="match status" value="1"/>
</dbReference>
<comment type="similarity">
    <text evidence="8">Belongs to the major facilitator superfamily. Proton-dependent oligopeptide transporter (POT/PTR) (TC 2.A.17) family.</text>
</comment>
<dbReference type="AlphaFoldDB" id="A0A0S3UGW9"/>
<reference evidence="11 19" key="5">
    <citation type="submission" date="2017-11" db="EMBL/GenBank/DDBJ databases">
        <title>Genome sequencing of Prevotella intermedia KCOM 2837.</title>
        <authorList>
            <person name="Kook J.-K."/>
            <person name="Park S.-N."/>
            <person name="Lim Y.K."/>
        </authorList>
    </citation>
    <scope>NUCLEOTIDE SEQUENCE [LARGE SCALE GENOMIC DNA]</scope>
    <source>
        <strain evidence="11 19">KCOM 2837</strain>
    </source>
</reference>
<sequence>MFEGQPKSLYALALANTGERFGYYTMIAVFALFLRGNFGLDPGAAGAIYSTFLGLVYFLPLVGGIMADKFGYGKMVTTGIMIMFIGYLCLAIPLGTGTVAFSSMLAALLLISLGTGLFKGNLQVMVGNLYDAPGMESKRDSGFSIFYMAINIGALFAPTAAVKIHDWGITSLHMDPNAAYHLAFAVACVSLILSIAIYYTFRPGFKHLEGNTKKKDEKSGAASEAEELSPAETKERIIALCLVFAVVIFFWMAFHQNGLTLTYFADEFVQPTAEGAQSMVFDVINLFMVIVIVYAGFAFFGAKTGKAKGISALVMLAALAVIVYKYSVVEGSVSVSAPIFQQFNPFYVVALTPVSMAIFGALARKGKEPTAPRKIAYGMLIAGCGFLVMLLASMGLNSPDAQKAAAEGAKTFASPNWLIGTYLVLTFGELLLSPMGISFVSKVAPPKYKGAMMGGWFVATALGNLLVSVGGFLWGDLPLTVVWSVFIVLCILSAIFMFAVMGKLEKVAK</sequence>
<protein>
    <submittedName>
        <fullName evidence="12">H+/peptide symporter</fullName>
    </submittedName>
    <submittedName>
        <fullName evidence="11">MFS transporter</fullName>
    </submittedName>
</protein>
<keyword evidence="6 9" id="KW-1133">Transmembrane helix</keyword>
<name>A0A0S3UGW9_PREIN</name>
<evidence type="ECO:0000313" key="16">
    <source>
        <dbReference type="Proteomes" id="UP000217431"/>
    </source>
</evidence>
<dbReference type="EMBL" id="PENF01000001">
    <property type="protein sequence ID" value="PJI19669.1"/>
    <property type="molecule type" value="Genomic_DNA"/>
</dbReference>
<dbReference type="InterPro" id="IPR000109">
    <property type="entry name" value="POT_fam"/>
</dbReference>
<evidence type="ECO:0000313" key="17">
    <source>
        <dbReference type="Proteomes" id="UP000219058"/>
    </source>
</evidence>
<comment type="subcellular location">
    <subcellularLocation>
        <location evidence="1">Cell membrane</location>
        <topology evidence="1">Multi-pass membrane protein</topology>
    </subcellularLocation>
    <subcellularLocation>
        <location evidence="8">Membrane</location>
        <topology evidence="8">Multi-pass membrane protein</topology>
    </subcellularLocation>
</comment>
<evidence type="ECO:0000256" key="5">
    <source>
        <dbReference type="ARBA" id="ARBA00022856"/>
    </source>
</evidence>
<dbReference type="InterPro" id="IPR020846">
    <property type="entry name" value="MFS_dom"/>
</dbReference>
<dbReference type="Proteomes" id="UP000217431">
    <property type="component" value="Chromosome I"/>
</dbReference>
<evidence type="ECO:0000313" key="18">
    <source>
        <dbReference type="Proteomes" id="UP000229102"/>
    </source>
</evidence>
<dbReference type="InterPro" id="IPR036259">
    <property type="entry name" value="MFS_trans_sf"/>
</dbReference>
<evidence type="ECO:0000259" key="10">
    <source>
        <dbReference type="PROSITE" id="PS50850"/>
    </source>
</evidence>
<organism evidence="12 16">
    <name type="scientific">Prevotella intermedia</name>
    <dbReference type="NCBI Taxonomy" id="28131"/>
    <lineage>
        <taxon>Bacteria</taxon>
        <taxon>Pseudomonadati</taxon>
        <taxon>Bacteroidota</taxon>
        <taxon>Bacteroidia</taxon>
        <taxon>Bacteroidales</taxon>
        <taxon>Prevotellaceae</taxon>
        <taxon>Prevotella</taxon>
    </lineage>
</organism>
<feature type="transmembrane region" description="Helical" evidence="9">
    <location>
        <begin position="481"/>
        <end position="501"/>
    </location>
</feature>
<feature type="transmembrane region" description="Helical" evidence="9">
    <location>
        <begin position="453"/>
        <end position="475"/>
    </location>
</feature>
<feature type="transmembrane region" description="Helical" evidence="9">
    <location>
        <begin position="44"/>
        <end position="63"/>
    </location>
</feature>
<dbReference type="RefSeq" id="WP_088437999.1">
    <property type="nucleotide sequence ID" value="NZ_AP014597.1"/>
</dbReference>
<keyword evidence="4 8" id="KW-0812">Transmembrane</keyword>
<dbReference type="PANTHER" id="PTHR23517">
    <property type="entry name" value="RESISTANCE PROTEIN MDTM, PUTATIVE-RELATED-RELATED"/>
    <property type="match status" value="1"/>
</dbReference>
<feature type="transmembrane region" description="Helical" evidence="9">
    <location>
        <begin position="143"/>
        <end position="162"/>
    </location>
</feature>
<feature type="transmembrane region" description="Helical" evidence="9">
    <location>
        <begin position="375"/>
        <end position="397"/>
    </location>
</feature>
<dbReference type="PANTHER" id="PTHR23517:SF15">
    <property type="entry name" value="PROTON-DEPENDENT OLIGOPEPTIDE FAMILY TRANSPORT PROTEIN"/>
    <property type="match status" value="1"/>
</dbReference>
<dbReference type="GO" id="GO:1904680">
    <property type="term" value="F:peptide transmembrane transporter activity"/>
    <property type="evidence" value="ECO:0007669"/>
    <property type="project" value="InterPro"/>
</dbReference>
<evidence type="ECO:0000313" key="19">
    <source>
        <dbReference type="Proteomes" id="UP000229630"/>
    </source>
</evidence>
<reference evidence="15 18" key="4">
    <citation type="submission" date="2017-11" db="EMBL/GenBank/DDBJ databases">
        <title>Genome sequencing of Prevotella intermedia KCOM 2698.</title>
        <authorList>
            <person name="Kook J.-K."/>
            <person name="Park S.-N."/>
            <person name="Lim Y.K."/>
        </authorList>
    </citation>
    <scope>NUCLEOTIDE SEQUENCE [LARGE SCALE GENOMIC DNA]</scope>
    <source>
        <strain evidence="15 18">KCOM 2698</strain>
    </source>
</reference>
<gene>
    <name evidence="13" type="ORF">CLI71_09265</name>
    <name evidence="14" type="ORF">CTI18_06770</name>
    <name evidence="15" type="ORF">CTM53_01860</name>
    <name evidence="11" type="ORF">CTM62_09125</name>
    <name evidence="12" type="ORF">PIOMA14_I_0163</name>
</gene>
<feature type="transmembrane region" description="Helical" evidence="9">
    <location>
        <begin position="309"/>
        <end position="326"/>
    </location>
</feature>
<evidence type="ECO:0000256" key="6">
    <source>
        <dbReference type="ARBA" id="ARBA00022989"/>
    </source>
</evidence>
<keyword evidence="2 8" id="KW-0813">Transport</keyword>